<feature type="compositionally biased region" description="Pro residues" evidence="7">
    <location>
        <begin position="82"/>
        <end position="95"/>
    </location>
</feature>
<evidence type="ECO:0000256" key="5">
    <source>
        <dbReference type="ARBA" id="ARBA00022989"/>
    </source>
</evidence>
<feature type="compositionally biased region" description="Acidic residues" evidence="7">
    <location>
        <begin position="26"/>
        <end position="38"/>
    </location>
</feature>
<feature type="transmembrane region" description="Helical" evidence="8">
    <location>
        <begin position="697"/>
        <end position="715"/>
    </location>
</feature>
<dbReference type="InterPro" id="IPR001248">
    <property type="entry name" value="Pur-cyt_permease"/>
</dbReference>
<feature type="transmembrane region" description="Helical" evidence="8">
    <location>
        <begin position="467"/>
        <end position="490"/>
    </location>
</feature>
<dbReference type="Pfam" id="PF02133">
    <property type="entry name" value="Transp_cyt_pur"/>
    <property type="match status" value="1"/>
</dbReference>
<proteinExistence type="inferred from homology"/>
<dbReference type="RefSeq" id="WP_147784683.1">
    <property type="nucleotide sequence ID" value="NZ_VRMG01000010.1"/>
</dbReference>
<keyword evidence="4 8" id="KW-0812">Transmembrane</keyword>
<organism evidence="9 10">
    <name type="scientific">Lacisediminihabitans profunda</name>
    <dbReference type="NCBI Taxonomy" id="2594790"/>
    <lineage>
        <taxon>Bacteria</taxon>
        <taxon>Bacillati</taxon>
        <taxon>Actinomycetota</taxon>
        <taxon>Actinomycetes</taxon>
        <taxon>Micrococcales</taxon>
        <taxon>Microbacteriaceae</taxon>
        <taxon>Lacisediminihabitans</taxon>
    </lineage>
</organism>
<evidence type="ECO:0000256" key="8">
    <source>
        <dbReference type="SAM" id="Phobius"/>
    </source>
</evidence>
<evidence type="ECO:0000313" key="9">
    <source>
        <dbReference type="EMBL" id="TXN29013.1"/>
    </source>
</evidence>
<feature type="transmembrane region" description="Helical" evidence="8">
    <location>
        <begin position="540"/>
        <end position="559"/>
    </location>
</feature>
<evidence type="ECO:0000256" key="2">
    <source>
        <dbReference type="ARBA" id="ARBA00008974"/>
    </source>
</evidence>
<dbReference type="PANTHER" id="PTHR31806">
    <property type="entry name" value="PURINE-CYTOSINE PERMEASE FCY2-RELATED"/>
    <property type="match status" value="1"/>
</dbReference>
<dbReference type="EMBL" id="VRMG01000010">
    <property type="protein sequence ID" value="TXN29013.1"/>
    <property type="molecule type" value="Genomic_DNA"/>
</dbReference>
<feature type="transmembrane region" description="Helical" evidence="8">
    <location>
        <begin position="612"/>
        <end position="634"/>
    </location>
</feature>
<reference evidence="9 10" key="1">
    <citation type="submission" date="2019-08" db="EMBL/GenBank/DDBJ databases">
        <title>Bacterial whole genome sequence for Glaciihabitans sp. CHu50b-6-2.</title>
        <authorList>
            <person name="Jin L."/>
        </authorList>
    </citation>
    <scope>NUCLEOTIDE SEQUENCE [LARGE SCALE GENOMIC DNA]</scope>
    <source>
        <strain evidence="9 10">CHu50b-6-2</strain>
    </source>
</reference>
<dbReference type="GO" id="GO:0005886">
    <property type="term" value="C:plasma membrane"/>
    <property type="evidence" value="ECO:0007669"/>
    <property type="project" value="TreeGrafter"/>
</dbReference>
<feature type="transmembrane region" description="Helical" evidence="8">
    <location>
        <begin position="395"/>
        <end position="419"/>
    </location>
</feature>
<dbReference type="AlphaFoldDB" id="A0A5C8ULI6"/>
<dbReference type="Gene3D" id="1.10.4160.10">
    <property type="entry name" value="Hydantoin permease"/>
    <property type="match status" value="1"/>
</dbReference>
<accession>A0A5C8ULI6</accession>
<evidence type="ECO:0000256" key="3">
    <source>
        <dbReference type="ARBA" id="ARBA00022448"/>
    </source>
</evidence>
<feature type="transmembrane region" description="Helical" evidence="8">
    <location>
        <begin position="816"/>
        <end position="838"/>
    </location>
</feature>
<evidence type="ECO:0000256" key="7">
    <source>
        <dbReference type="SAM" id="MobiDB-lite"/>
    </source>
</evidence>
<gene>
    <name evidence="9" type="ORF">FVP33_15995</name>
</gene>
<evidence type="ECO:0000256" key="1">
    <source>
        <dbReference type="ARBA" id="ARBA00004141"/>
    </source>
</evidence>
<evidence type="ECO:0000313" key="10">
    <source>
        <dbReference type="Proteomes" id="UP000321379"/>
    </source>
</evidence>
<comment type="caution">
    <text evidence="9">The sequence shown here is derived from an EMBL/GenBank/DDBJ whole genome shotgun (WGS) entry which is preliminary data.</text>
</comment>
<feature type="transmembrane region" description="Helical" evidence="8">
    <location>
        <begin position="727"/>
        <end position="748"/>
    </location>
</feature>
<feature type="transmembrane region" description="Helical" evidence="8">
    <location>
        <begin position="510"/>
        <end position="533"/>
    </location>
</feature>
<keyword evidence="5 8" id="KW-1133">Transmembrane helix</keyword>
<name>A0A5C8ULI6_9MICO</name>
<dbReference type="Proteomes" id="UP000321379">
    <property type="component" value="Unassembled WGS sequence"/>
</dbReference>
<comment type="subcellular location">
    <subcellularLocation>
        <location evidence="1">Membrane</location>
        <topology evidence="1">Multi-pass membrane protein</topology>
    </subcellularLocation>
</comment>
<feature type="compositionally biased region" description="Pro residues" evidence="7">
    <location>
        <begin position="108"/>
        <end position="120"/>
    </location>
</feature>
<sequence>MGFDDDAQTSGVAGPAQPTRTPEEPPSTEDAEVYDDDALAAALSEESVRLGYSGPISIIRPDPRPEPQQPAGLSGSMTSAPAPRPPEPVRPPEPAPTSQIPLADLPAPTGPPVALPPIPPPTEFAVAPPVVLPPPPHRESLPDAELVRGFDGQAVAEGSTANAMKTLEQQLRLRADEASAYRDWESRMLAIGTPEAIRSVEAARPGFAGVLTPDEGFLEFLEAAKGSDQPVDAAPTSGPYDLVEPSPTGRAPMEVVAAAPTWSSIVPSAADYPHPAETKSTEVPLLDSALGPLGTDSQPVSGPLYDVEPEDDVDETDRVPSDATGPFAVTLSGVAIAQPGAAVGPITPLETPRTSPAETVIPHEERQAPRAFAVEPFGVEPTAVDQRVGRAARLFWLWFSANSSVLSLAFGGILISLGVSLRQAIVAAFVGVAISFLPLGLGTLAGKWSGQPTMVASRATFGHVGNVLPAVLAVITRLFWGAVLLWLLAASTARILVGAGLGGPFSERQVALLAMALGFLIALVVAYFGYGLFARIQLGLSIVSALLIAGLVALTWTSVDITKALTIGDGPWILVVTGVVLVFSFVGLIWANSSADLARYQRPGTSGAASMLLAPFGTTLAPFLLIAYGAVLAASNPTTASGLARTPIDTIVALLPAWYPIPLLAATTLSLLSGVILSIYSGGFAVQATGLRVLRPWATVIVGALLFAIAMLLSYTVTDVAPLFRDVATTLAVPVAAWAGIFAAEMLIRRRRFDTGSLLARGGVYPAVNWVNLSMLVVATAIGLGFTSATVGWLGWEGYLFGATGVPLTSELGGTDIGVLIALALGVLTPLVSGVPTVRRQERARA</sequence>
<evidence type="ECO:0008006" key="11">
    <source>
        <dbReference type="Google" id="ProtNLM"/>
    </source>
</evidence>
<feature type="region of interest" description="Disordered" evidence="7">
    <location>
        <begin position="1"/>
        <end position="120"/>
    </location>
</feature>
<feature type="transmembrane region" description="Helical" evidence="8">
    <location>
        <begin position="425"/>
        <end position="446"/>
    </location>
</feature>
<dbReference type="GO" id="GO:0022857">
    <property type="term" value="F:transmembrane transporter activity"/>
    <property type="evidence" value="ECO:0007669"/>
    <property type="project" value="InterPro"/>
</dbReference>
<feature type="transmembrane region" description="Helical" evidence="8">
    <location>
        <begin position="571"/>
        <end position="591"/>
    </location>
</feature>
<dbReference type="InterPro" id="IPR026030">
    <property type="entry name" value="Pur-cyt_permease_Fcy2/21/22"/>
</dbReference>
<evidence type="ECO:0000256" key="6">
    <source>
        <dbReference type="ARBA" id="ARBA00023136"/>
    </source>
</evidence>
<keyword evidence="6 8" id="KW-0472">Membrane</keyword>
<comment type="similarity">
    <text evidence="2">Belongs to the purine-cytosine permease (2.A.39) family.</text>
</comment>
<evidence type="ECO:0000256" key="4">
    <source>
        <dbReference type="ARBA" id="ARBA00022692"/>
    </source>
</evidence>
<feature type="transmembrane region" description="Helical" evidence="8">
    <location>
        <begin position="769"/>
        <end position="796"/>
    </location>
</feature>
<feature type="transmembrane region" description="Helical" evidence="8">
    <location>
        <begin position="663"/>
        <end position="685"/>
    </location>
</feature>
<dbReference type="PANTHER" id="PTHR31806:SF1">
    <property type="entry name" value="PURINE-CYTOSINE PERMEASE FCY2-RELATED"/>
    <property type="match status" value="1"/>
</dbReference>
<keyword evidence="3" id="KW-0813">Transport</keyword>
<keyword evidence="10" id="KW-1185">Reference proteome</keyword>
<protein>
    <recommendedName>
        <fullName evidence="11">Cytosine permease</fullName>
    </recommendedName>
</protein>